<evidence type="ECO:0000313" key="2">
    <source>
        <dbReference type="Proteomes" id="UP000032247"/>
    </source>
</evidence>
<protein>
    <submittedName>
        <fullName evidence="1">Uncharacterized protein</fullName>
    </submittedName>
</protein>
<dbReference type="AlphaFoldDB" id="A0A0D1KX08"/>
<sequence length="47" mass="5281">MKEKTNVIGSKGMYLFGPAEQKGGKDLTPAIRVLEEKIRQMELMRSA</sequence>
<dbReference type="RefSeq" id="WP_043857000.1">
    <property type="nucleotide sequence ID" value="NZ_CP093289.1"/>
</dbReference>
<dbReference type="Proteomes" id="UP000032247">
    <property type="component" value="Unassembled WGS sequence"/>
</dbReference>
<name>A0A0D1KX08_BACIU</name>
<organism evidence="1 2">
    <name type="scientific">Bacillus subtilis</name>
    <dbReference type="NCBI Taxonomy" id="1423"/>
    <lineage>
        <taxon>Bacteria</taxon>
        <taxon>Bacillati</taxon>
        <taxon>Bacillota</taxon>
        <taxon>Bacilli</taxon>
        <taxon>Bacillales</taxon>
        <taxon>Bacillaceae</taxon>
        <taxon>Bacillus</taxon>
    </lineage>
</organism>
<dbReference type="EMBL" id="JXBC01000001">
    <property type="protein sequence ID" value="KIU13245.1"/>
    <property type="molecule type" value="Genomic_DNA"/>
</dbReference>
<gene>
    <name evidence="1" type="ORF">SC09_Contig17orf00440</name>
</gene>
<dbReference type="PATRIC" id="fig|1423.173.peg.366"/>
<evidence type="ECO:0000313" key="1">
    <source>
        <dbReference type="EMBL" id="KIU13245.1"/>
    </source>
</evidence>
<reference evidence="1 2" key="1">
    <citation type="submission" date="2014-12" db="EMBL/GenBank/DDBJ databases">
        <title>Comparative genome analysis of Bacillus coagulans HM-08, Clostridium butyricum HM-68, Bacillus subtilis HM-66 and Bacillus licheniformis BL-09.</title>
        <authorList>
            <person name="Zhang H."/>
        </authorList>
    </citation>
    <scope>NUCLEOTIDE SEQUENCE [LARGE SCALE GENOMIC DNA]</scope>
    <source>
        <strain evidence="1 2">HM-66</strain>
    </source>
</reference>
<proteinExistence type="predicted"/>
<accession>A0A0D1KX08</accession>
<comment type="caution">
    <text evidence="1">The sequence shown here is derived from an EMBL/GenBank/DDBJ whole genome shotgun (WGS) entry which is preliminary data.</text>
</comment>